<evidence type="ECO:0000256" key="1">
    <source>
        <dbReference type="ARBA" id="ARBA00022723"/>
    </source>
</evidence>
<evidence type="ECO:0000313" key="7">
    <source>
        <dbReference type="EMBL" id="REG36565.1"/>
    </source>
</evidence>
<gene>
    <name evidence="7" type="ORF">ATH84_103430</name>
</gene>
<keyword evidence="3" id="KW-0560">Oxidoreductase</keyword>
<dbReference type="Gene3D" id="3.90.180.10">
    <property type="entry name" value="Medium-chain alcohol dehydrogenases, catalytic domain"/>
    <property type="match status" value="1"/>
</dbReference>
<dbReference type="CDD" id="cd08234">
    <property type="entry name" value="threonine_DH_like"/>
    <property type="match status" value="1"/>
</dbReference>
<accession>A0AAQ0KKH1</accession>
<evidence type="ECO:0000259" key="5">
    <source>
        <dbReference type="Pfam" id="PF00107"/>
    </source>
</evidence>
<dbReference type="Gene3D" id="3.40.50.720">
    <property type="entry name" value="NAD(P)-binding Rossmann-like Domain"/>
    <property type="match status" value="1"/>
</dbReference>
<dbReference type="InterPro" id="IPR050129">
    <property type="entry name" value="Zn_alcohol_dh"/>
</dbReference>
<dbReference type="InterPro" id="IPR013154">
    <property type="entry name" value="ADH-like_N"/>
</dbReference>
<organism evidence="7 8">
    <name type="scientific">Paracoccus versutus</name>
    <name type="common">Thiobacillus versutus</name>
    <dbReference type="NCBI Taxonomy" id="34007"/>
    <lineage>
        <taxon>Bacteria</taxon>
        <taxon>Pseudomonadati</taxon>
        <taxon>Pseudomonadota</taxon>
        <taxon>Alphaproteobacteria</taxon>
        <taxon>Rhodobacterales</taxon>
        <taxon>Paracoccaceae</taxon>
        <taxon>Paracoccus</taxon>
    </lineage>
</organism>
<reference evidence="7 8" key="1">
    <citation type="submission" date="2018-08" db="EMBL/GenBank/DDBJ databases">
        <title>Genomic Encyclopedia of Archaeal and Bacterial Type Strains, Phase II (KMG-II): from individual species to whole genera.</title>
        <authorList>
            <person name="Goeker M."/>
        </authorList>
    </citation>
    <scope>NUCLEOTIDE SEQUENCE [LARGE SCALE GENOMIC DNA]</scope>
    <source>
        <strain evidence="7 8">DSM 582</strain>
    </source>
</reference>
<comment type="similarity">
    <text evidence="4">Belongs to the zinc-containing alcohol dehydrogenase family.</text>
</comment>
<dbReference type="RefSeq" id="WP_036755535.1">
    <property type="nucleotide sequence ID" value="NZ_CP035286.1"/>
</dbReference>
<name>A0AAQ0KKH1_PARVE</name>
<keyword evidence="8" id="KW-1185">Reference proteome</keyword>
<dbReference type="Proteomes" id="UP000256794">
    <property type="component" value="Unassembled WGS sequence"/>
</dbReference>
<dbReference type="Pfam" id="PF08240">
    <property type="entry name" value="ADH_N"/>
    <property type="match status" value="1"/>
</dbReference>
<dbReference type="SUPFAM" id="SSF51735">
    <property type="entry name" value="NAD(P)-binding Rossmann-fold domains"/>
    <property type="match status" value="1"/>
</dbReference>
<evidence type="ECO:0000256" key="2">
    <source>
        <dbReference type="ARBA" id="ARBA00022833"/>
    </source>
</evidence>
<dbReference type="GO" id="GO:0008270">
    <property type="term" value="F:zinc ion binding"/>
    <property type="evidence" value="ECO:0007669"/>
    <property type="project" value="InterPro"/>
</dbReference>
<dbReference type="AlphaFoldDB" id="A0AAQ0KKH1"/>
<feature type="domain" description="Alcohol dehydrogenase-like C-terminal" evidence="5">
    <location>
        <begin position="170"/>
        <end position="290"/>
    </location>
</feature>
<dbReference type="InterPro" id="IPR036291">
    <property type="entry name" value="NAD(P)-bd_dom_sf"/>
</dbReference>
<dbReference type="SUPFAM" id="SSF50129">
    <property type="entry name" value="GroES-like"/>
    <property type="match status" value="1"/>
</dbReference>
<evidence type="ECO:0000259" key="6">
    <source>
        <dbReference type="Pfam" id="PF08240"/>
    </source>
</evidence>
<sequence length="328" mass="33639">MQAIVFRQGGQVAVETLPDPEPGPGEVLIAIRASGICHTDIEILRGNYGASAFPLVPGHEYAGEVLAAGEGVTGFAPGDLVVADPNLGCGDCPGCRAGRVNLCENLGAYGVTRNGGFAERCVLRADALVPAPGMDPALAALAEPMGCVLNGLSPLAGRRIDRALVFGAGPIGMLMGIALRQRGAEVAMVDLDESRLAMAAEFGLGALPQGSAELDRLRCGCDLAVDATGVPAVAAGLPGYAANGGNVLYFGVCPPAARIEIAPFEIFRRQLSLFGTHSLNRNIAEALEVIQACGPGLGRLITHRLPLPEIAGVFRAGTPKGAMKVLMA</sequence>
<proteinExistence type="inferred from homology"/>
<protein>
    <submittedName>
        <fullName evidence="7">Threonine dehydrogenase-like Zn-dependent dehydrogenase</fullName>
    </submittedName>
</protein>
<keyword evidence="1 4" id="KW-0479">Metal-binding</keyword>
<comment type="cofactor">
    <cofactor evidence="4">
        <name>Zn(2+)</name>
        <dbReference type="ChEBI" id="CHEBI:29105"/>
    </cofactor>
</comment>
<dbReference type="InterPro" id="IPR011032">
    <property type="entry name" value="GroES-like_sf"/>
</dbReference>
<dbReference type="PANTHER" id="PTHR43401">
    <property type="entry name" value="L-THREONINE 3-DEHYDROGENASE"/>
    <property type="match status" value="1"/>
</dbReference>
<feature type="domain" description="Alcohol dehydrogenase-like N-terminal" evidence="6">
    <location>
        <begin position="23"/>
        <end position="132"/>
    </location>
</feature>
<dbReference type="PANTHER" id="PTHR43401:SF2">
    <property type="entry name" value="L-THREONINE 3-DEHYDROGENASE"/>
    <property type="match status" value="1"/>
</dbReference>
<evidence type="ECO:0000256" key="4">
    <source>
        <dbReference type="RuleBase" id="RU361277"/>
    </source>
</evidence>
<dbReference type="GO" id="GO:0016491">
    <property type="term" value="F:oxidoreductase activity"/>
    <property type="evidence" value="ECO:0007669"/>
    <property type="project" value="UniProtKB-KW"/>
</dbReference>
<dbReference type="Pfam" id="PF00107">
    <property type="entry name" value="ADH_zinc_N"/>
    <property type="match status" value="1"/>
</dbReference>
<comment type="caution">
    <text evidence="7">The sequence shown here is derived from an EMBL/GenBank/DDBJ whole genome shotgun (WGS) entry which is preliminary data.</text>
</comment>
<dbReference type="PROSITE" id="PS00059">
    <property type="entry name" value="ADH_ZINC"/>
    <property type="match status" value="1"/>
</dbReference>
<keyword evidence="2 4" id="KW-0862">Zinc</keyword>
<evidence type="ECO:0000313" key="8">
    <source>
        <dbReference type="Proteomes" id="UP000256794"/>
    </source>
</evidence>
<evidence type="ECO:0000256" key="3">
    <source>
        <dbReference type="ARBA" id="ARBA00023002"/>
    </source>
</evidence>
<dbReference type="InterPro" id="IPR013149">
    <property type="entry name" value="ADH-like_C"/>
</dbReference>
<dbReference type="EMBL" id="QUMX01000034">
    <property type="protein sequence ID" value="REG36565.1"/>
    <property type="molecule type" value="Genomic_DNA"/>
</dbReference>
<dbReference type="InterPro" id="IPR002328">
    <property type="entry name" value="ADH_Zn_CS"/>
</dbReference>